<dbReference type="InterPro" id="IPR001279">
    <property type="entry name" value="Metallo-B-lactamas"/>
</dbReference>
<keyword evidence="2" id="KW-0479">Metal-binding</keyword>
<proteinExistence type="inferred from homology"/>
<accession>A0AA97CX04</accession>
<evidence type="ECO:0000259" key="5">
    <source>
        <dbReference type="SMART" id="SM00849"/>
    </source>
</evidence>
<evidence type="ECO:0000256" key="1">
    <source>
        <dbReference type="ARBA" id="ARBA00007749"/>
    </source>
</evidence>
<evidence type="ECO:0000313" key="6">
    <source>
        <dbReference type="EMBL" id="WOC14039.1"/>
    </source>
</evidence>
<evidence type="ECO:0000256" key="3">
    <source>
        <dbReference type="ARBA" id="ARBA00022801"/>
    </source>
</evidence>
<comment type="similarity">
    <text evidence="1">Belongs to the metallo-beta-lactamase superfamily.</text>
</comment>
<gene>
    <name evidence="6" type="ORF">MP11Mi_31510</name>
</gene>
<reference evidence="6" key="1">
    <citation type="submission" date="2023-06" db="EMBL/GenBank/DDBJ databases">
        <title>Gordonia sp. nov. and Pseudochrobactrum sp. nov., two species isolated from the burying beetle Nicrophorus vespilloides.</title>
        <authorList>
            <person name="Poehlein A."/>
            <person name="Guzman J."/>
            <person name="Daniel R."/>
            <person name="Vilcinskas A."/>
        </authorList>
    </citation>
    <scope>NUCLEOTIDE SEQUENCE</scope>
    <source>
        <strain evidence="6">MP11Mi</strain>
    </source>
</reference>
<evidence type="ECO:0000256" key="4">
    <source>
        <dbReference type="ARBA" id="ARBA00022833"/>
    </source>
</evidence>
<dbReference type="Gene3D" id="3.60.15.10">
    <property type="entry name" value="Ribonuclease Z/Hydroxyacylglutathione hydrolase-like"/>
    <property type="match status" value="1"/>
</dbReference>
<dbReference type="AlphaFoldDB" id="A0AA97CX04"/>
<dbReference type="InterPro" id="IPR051013">
    <property type="entry name" value="MBL_superfamily_lactonases"/>
</dbReference>
<keyword evidence="3" id="KW-0378">Hydrolase</keyword>
<protein>
    <recommendedName>
        <fullName evidence="5">Metallo-beta-lactamase domain-containing protein</fullName>
    </recommendedName>
</protein>
<organism evidence="6">
    <name type="scientific">Gordonia sp. MP11Mi</name>
    <dbReference type="NCBI Taxonomy" id="3022769"/>
    <lineage>
        <taxon>Bacteria</taxon>
        <taxon>Bacillati</taxon>
        <taxon>Actinomycetota</taxon>
        <taxon>Actinomycetes</taxon>
        <taxon>Mycobacteriales</taxon>
        <taxon>Gordoniaceae</taxon>
        <taxon>Gordonia</taxon>
    </lineage>
</organism>
<sequence length="301" mass="32760">MPNLADTLVRSLAGLAAMPFRHLRPHQLDRQFLFSLDDFGLPPGDVVVKLRRLEQTTRTIPAFIVAEGVTTPRRVENTMASFVVKHPEATILVDPSICINVNERVLSELSPALRPLVRPDPSTIPTIEAMRLAELDSADVAFALPTHLHWDHVSGLLDLPGLPIVVRDVEHDWMTSGATAPADGVRSALVDRPVTQYRLDGPPVLTFARSHDLFGDGSVVLVDLAGHTPGSVGILLRTSDGPTLLAGDAAWHSIQIDRVRPKAAFPGRLVDADRATTLATLHRLHAIADRVRIIPTHDPHA</sequence>
<dbReference type="GO" id="GO:0046872">
    <property type="term" value="F:metal ion binding"/>
    <property type="evidence" value="ECO:0007669"/>
    <property type="project" value="UniProtKB-KW"/>
</dbReference>
<dbReference type="PANTHER" id="PTHR42978:SF3">
    <property type="entry name" value="BLR3078 PROTEIN"/>
    <property type="match status" value="1"/>
</dbReference>
<dbReference type="SUPFAM" id="SSF56281">
    <property type="entry name" value="Metallo-hydrolase/oxidoreductase"/>
    <property type="match status" value="1"/>
</dbReference>
<name>A0AA97CX04_9ACTN</name>
<dbReference type="RefSeq" id="WP_420039806.1">
    <property type="nucleotide sequence ID" value="NZ_CP128986.1"/>
</dbReference>
<dbReference type="InterPro" id="IPR036866">
    <property type="entry name" value="RibonucZ/Hydroxyglut_hydro"/>
</dbReference>
<feature type="domain" description="Metallo-beta-lactamase" evidence="5">
    <location>
        <begin position="78"/>
        <end position="297"/>
    </location>
</feature>
<dbReference type="GO" id="GO:0016787">
    <property type="term" value="F:hydrolase activity"/>
    <property type="evidence" value="ECO:0007669"/>
    <property type="project" value="UniProtKB-KW"/>
</dbReference>
<keyword evidence="4" id="KW-0862">Zinc</keyword>
<dbReference type="EMBL" id="CP128986">
    <property type="protein sequence ID" value="WOC14039.1"/>
    <property type="molecule type" value="Genomic_DNA"/>
</dbReference>
<dbReference type="PANTHER" id="PTHR42978">
    <property type="entry name" value="QUORUM-QUENCHING LACTONASE YTNP-RELATED-RELATED"/>
    <property type="match status" value="1"/>
</dbReference>
<dbReference type="Pfam" id="PF00753">
    <property type="entry name" value="Lactamase_B"/>
    <property type="match status" value="1"/>
</dbReference>
<dbReference type="SMART" id="SM00849">
    <property type="entry name" value="Lactamase_B"/>
    <property type="match status" value="1"/>
</dbReference>
<evidence type="ECO:0000256" key="2">
    <source>
        <dbReference type="ARBA" id="ARBA00022723"/>
    </source>
</evidence>